<dbReference type="InterPro" id="IPR050245">
    <property type="entry name" value="PrsA_foldase"/>
</dbReference>
<dbReference type="GO" id="GO:0003755">
    <property type="term" value="F:peptidyl-prolyl cis-trans isomerase activity"/>
    <property type="evidence" value="ECO:0007669"/>
    <property type="project" value="UniProtKB-KW"/>
</dbReference>
<evidence type="ECO:0000313" key="8">
    <source>
        <dbReference type="Proteomes" id="UP000254863"/>
    </source>
</evidence>
<protein>
    <recommendedName>
        <fullName evidence="3">peptidylprolyl isomerase</fullName>
        <ecNumber evidence="3">5.2.1.8</ecNumber>
    </recommendedName>
</protein>
<name>A0A7H4PJA6_9ENTR</name>
<evidence type="ECO:0000256" key="3">
    <source>
        <dbReference type="ARBA" id="ARBA00013194"/>
    </source>
</evidence>
<dbReference type="Proteomes" id="UP000254863">
    <property type="component" value="Unassembled WGS sequence"/>
</dbReference>
<proteinExistence type="inferred from homology"/>
<dbReference type="PROSITE" id="PS01096">
    <property type="entry name" value="PPIC_PPIASE_1"/>
    <property type="match status" value="1"/>
</dbReference>
<dbReference type="Gene3D" id="3.10.50.40">
    <property type="match status" value="1"/>
</dbReference>
<dbReference type="InterPro" id="IPR014282">
    <property type="entry name" value="Nitrogen_fix_NifM"/>
</dbReference>
<dbReference type="Pfam" id="PF00639">
    <property type="entry name" value="Rotamase"/>
    <property type="match status" value="1"/>
</dbReference>
<comment type="catalytic activity">
    <reaction evidence="1">
        <text>[protein]-peptidylproline (omega=180) = [protein]-peptidylproline (omega=0)</text>
        <dbReference type="Rhea" id="RHEA:16237"/>
        <dbReference type="Rhea" id="RHEA-COMP:10747"/>
        <dbReference type="Rhea" id="RHEA-COMP:10748"/>
        <dbReference type="ChEBI" id="CHEBI:83833"/>
        <dbReference type="ChEBI" id="CHEBI:83834"/>
        <dbReference type="EC" id="5.2.1.8"/>
    </reaction>
</comment>
<dbReference type="PANTHER" id="PTHR47245">
    <property type="entry name" value="PEPTIDYLPROLYL ISOMERASE"/>
    <property type="match status" value="1"/>
</dbReference>
<keyword evidence="4 5" id="KW-0697">Rotamase</keyword>
<dbReference type="EMBL" id="UGMS01000003">
    <property type="protein sequence ID" value="STW78479.1"/>
    <property type="molecule type" value="Genomic_DNA"/>
</dbReference>
<reference evidence="7 8" key="1">
    <citation type="submission" date="2018-06" db="EMBL/GenBank/DDBJ databases">
        <authorList>
            <consortium name="Pathogen Informatics"/>
            <person name="Doyle S."/>
        </authorList>
    </citation>
    <scope>NUCLEOTIDE SEQUENCE [LARGE SCALE GENOMIC DNA]</scope>
    <source>
        <strain evidence="7 8">NCTC11685</strain>
    </source>
</reference>
<evidence type="ECO:0000313" key="7">
    <source>
        <dbReference type="EMBL" id="STW78479.1"/>
    </source>
</evidence>
<comment type="similarity">
    <text evidence="2">Belongs to the PpiC/parvulin rotamase family.</text>
</comment>
<accession>A0A7H4PJA6</accession>
<dbReference type="InterPro" id="IPR000297">
    <property type="entry name" value="PPIase_PpiC"/>
</dbReference>
<feature type="domain" description="PpiC" evidence="6">
    <location>
        <begin position="124"/>
        <end position="221"/>
    </location>
</feature>
<organism evidence="7 8">
    <name type="scientific">Klebsiella michiganensis</name>
    <dbReference type="NCBI Taxonomy" id="1134687"/>
    <lineage>
        <taxon>Bacteria</taxon>
        <taxon>Pseudomonadati</taxon>
        <taxon>Pseudomonadota</taxon>
        <taxon>Gammaproteobacteria</taxon>
        <taxon>Enterobacterales</taxon>
        <taxon>Enterobacteriaceae</taxon>
        <taxon>Klebsiella/Raoultella group</taxon>
        <taxon>Klebsiella</taxon>
    </lineage>
</organism>
<evidence type="ECO:0000256" key="1">
    <source>
        <dbReference type="ARBA" id="ARBA00000971"/>
    </source>
</evidence>
<sequence>MNAWQRFARQRLARSRWNSDPTALEPADTQAFEQAWQRQCHMEQAIVARVPESDIPAALLENIAASLAVWLDEGEFTPPERAAIVLHHARLEVGFTDIARQAPQPDLSTVQAWYLRHQTQFMRPEQRLTRHLLLTVDGDREAVHQRILGLYRQINVSRDAFAPLARRHSHCPSALEEGRLGWISRGLLYPQLETALFSLAENALSLPVASELGWHLLWCEAIRPAAPMEPQQALESARDYLWQQSQQRPSAPVAGTNDFPSAGPVRVASRLPVNAYSTTRFNLLKPARQTRFGLVELVILIQPPAQ</sequence>
<keyword evidence="5" id="KW-0413">Isomerase</keyword>
<dbReference type="AlphaFoldDB" id="A0A7H4PJA6"/>
<dbReference type="SUPFAM" id="SSF54534">
    <property type="entry name" value="FKBP-like"/>
    <property type="match status" value="1"/>
</dbReference>
<dbReference type="InterPro" id="IPR046357">
    <property type="entry name" value="PPIase_dom_sf"/>
</dbReference>
<dbReference type="PANTHER" id="PTHR47245:SF2">
    <property type="entry name" value="PEPTIDYL-PROLYL CIS-TRANS ISOMERASE HP_0175-RELATED"/>
    <property type="match status" value="1"/>
</dbReference>
<comment type="caution">
    <text evidence="7">The sequence shown here is derived from an EMBL/GenBank/DDBJ whole genome shotgun (WGS) entry which is preliminary data.</text>
</comment>
<dbReference type="PROSITE" id="PS50198">
    <property type="entry name" value="PPIC_PPIASE_2"/>
    <property type="match status" value="1"/>
</dbReference>
<dbReference type="EC" id="5.2.1.8" evidence="3"/>
<evidence type="ECO:0000256" key="2">
    <source>
        <dbReference type="ARBA" id="ARBA00007656"/>
    </source>
</evidence>
<dbReference type="InterPro" id="IPR023058">
    <property type="entry name" value="PPIase_PpiC_CS"/>
</dbReference>
<dbReference type="NCBIfam" id="TIGR02933">
    <property type="entry name" value="nifM_nitrog"/>
    <property type="match status" value="1"/>
</dbReference>
<evidence type="ECO:0000256" key="4">
    <source>
        <dbReference type="ARBA" id="ARBA00023110"/>
    </source>
</evidence>
<gene>
    <name evidence="7" type="ORF">NCTC11685_05782</name>
</gene>
<evidence type="ECO:0000259" key="6">
    <source>
        <dbReference type="PROSITE" id="PS50198"/>
    </source>
</evidence>
<evidence type="ECO:0000256" key="5">
    <source>
        <dbReference type="PROSITE-ProRule" id="PRU00278"/>
    </source>
</evidence>